<gene>
    <name evidence="3" type="ORF">GC093_27315</name>
</gene>
<dbReference type="Pfam" id="PF12733">
    <property type="entry name" value="Cadherin-like"/>
    <property type="match status" value="9"/>
</dbReference>
<dbReference type="Proteomes" id="UP000641588">
    <property type="component" value="Unassembled WGS sequence"/>
</dbReference>
<evidence type="ECO:0000256" key="1">
    <source>
        <dbReference type="SAM" id="Phobius"/>
    </source>
</evidence>
<dbReference type="InterPro" id="IPR011050">
    <property type="entry name" value="Pectin_lyase_fold/virulence"/>
</dbReference>
<feature type="domain" description="Cadherin-like beta-sandwich-like" evidence="2">
    <location>
        <begin position="1525"/>
        <end position="1609"/>
    </location>
</feature>
<keyword evidence="1" id="KW-0472">Membrane</keyword>
<reference evidence="3" key="1">
    <citation type="submission" date="2019-10" db="EMBL/GenBank/DDBJ databases">
        <title>Description of Paenibacillus glebae sp. nov.</title>
        <authorList>
            <person name="Carlier A."/>
            <person name="Qi S."/>
        </authorList>
    </citation>
    <scope>NUCLEOTIDE SEQUENCE</scope>
    <source>
        <strain evidence="3">LMG 31456</strain>
    </source>
</reference>
<feature type="domain" description="Cadherin-like beta-sandwich-like" evidence="2">
    <location>
        <begin position="710"/>
        <end position="790"/>
    </location>
</feature>
<keyword evidence="1" id="KW-0812">Transmembrane</keyword>
<evidence type="ECO:0000313" key="3">
    <source>
        <dbReference type="EMBL" id="NOU96904.1"/>
    </source>
</evidence>
<proteinExistence type="predicted"/>
<dbReference type="InterPro" id="IPR006626">
    <property type="entry name" value="PbH1"/>
</dbReference>
<name>A0A972GU36_9BACL</name>
<feature type="domain" description="Cadherin-like beta-sandwich-like" evidence="2">
    <location>
        <begin position="901"/>
        <end position="995"/>
    </location>
</feature>
<evidence type="ECO:0000313" key="4">
    <source>
        <dbReference type="Proteomes" id="UP000641588"/>
    </source>
</evidence>
<accession>A0A972GU36</accession>
<feature type="domain" description="Cadherin-like beta-sandwich-like" evidence="2">
    <location>
        <begin position="1213"/>
        <end position="1296"/>
    </location>
</feature>
<feature type="transmembrane region" description="Helical" evidence="1">
    <location>
        <begin position="60"/>
        <end position="80"/>
    </location>
</feature>
<comment type="caution">
    <text evidence="3">The sequence shown here is derived from an EMBL/GenBank/DDBJ whole genome shotgun (WGS) entry which is preliminary data.</text>
</comment>
<dbReference type="InterPro" id="IPR025883">
    <property type="entry name" value="Cadherin-like_domain"/>
</dbReference>
<dbReference type="NCBIfam" id="TIGR04214">
    <property type="entry name" value="CSLREA_Nterm"/>
    <property type="match status" value="1"/>
</dbReference>
<organism evidence="3 4">
    <name type="scientific">Paenibacillus foliorum</name>
    <dbReference type="NCBI Taxonomy" id="2654974"/>
    <lineage>
        <taxon>Bacteria</taxon>
        <taxon>Bacillati</taxon>
        <taxon>Bacillota</taxon>
        <taxon>Bacilli</taxon>
        <taxon>Bacillales</taxon>
        <taxon>Paenibacillaceae</taxon>
        <taxon>Paenibacillus</taxon>
    </lineage>
</organism>
<dbReference type="SUPFAM" id="SSF51126">
    <property type="entry name" value="Pectin lyase-like"/>
    <property type="match status" value="1"/>
</dbReference>
<dbReference type="EMBL" id="WHOD01000102">
    <property type="protein sequence ID" value="NOU96904.1"/>
    <property type="molecule type" value="Genomic_DNA"/>
</dbReference>
<feature type="domain" description="Cadherin-like beta-sandwich-like" evidence="2">
    <location>
        <begin position="1313"/>
        <end position="1401"/>
    </location>
</feature>
<feature type="domain" description="Cadherin-like beta-sandwich-like" evidence="2">
    <location>
        <begin position="1413"/>
        <end position="1502"/>
    </location>
</feature>
<evidence type="ECO:0000259" key="2">
    <source>
        <dbReference type="Pfam" id="PF12733"/>
    </source>
</evidence>
<feature type="domain" description="Cadherin-like beta-sandwich-like" evidence="2">
    <location>
        <begin position="1012"/>
        <end position="1092"/>
    </location>
</feature>
<keyword evidence="1" id="KW-1133">Transmembrane helix</keyword>
<feature type="domain" description="Cadherin-like beta-sandwich-like" evidence="2">
    <location>
        <begin position="1105"/>
        <end position="1194"/>
    </location>
</feature>
<sequence>MLPIIICSRILQLHLLLHCKGFIRLEVRNRLKNRKEGVHVEVVSRPSNVSALLRPIFFRWFGLFFGVLALTLLLAIFVPLQASAATFTVNTTNDTSDISPGIGGCSDSGGLCSLRAAIEESNALPGSDLIQVPVGVYTLTLGQLEIKGDVSIVGASGDVNGNPAQTIIQAAATPNTASNRVFEVNPSLANGGFQVSFKSLTIRNGKAPDLNGYGGGGIAGDTGTNTITIANSIIEQNFASNHGYGGGLYLSGLLGGSVVMDHVIIRNNSAGSNTPPYSSRGGGVYAEGDINLQFSHVTIENNTSFGFGGGLAIISQSLNPRQITISDSTISSNVARSVTRGADTEGRGAGIYLNAPATLTNTGISGNNADGDGGGLVLDYYNGTVALNSVTIAGNGNYGRGGGLYINGYAPPVLTSTTITSNINLSNSSASEVGSNPDYPDLKVTASHTSSFTQGQSGAIYSLTVQNVGAVGGSGTVTVTDTLPAGLTATAMGGNGWSCTLSSLTCTRTGSFAAGQIYPAIELTVNVAADAAASVTNTVVVAGEGVGELNTFNNSAADVTTISQNPNLSVHMSHTGDFRQGQTGAAYTIAVANSGMGPTNGTVTVSGTLPEGLKATAISGTGWTCDLMTLTCTRSDALAPGQSYPAITLTMSVSSIAEASLTSGATVTGGGDVSSENNTSSDPTLINHRSELIGLTLSAGSLNQPIAWGTFDYSAIVGNEVNSLTVTPTAYESSFTLGISMDGGTTYVPILSGASSNSLSLNVGPNIISVKVTAPDATTEQIYTLTVTRERSSNAGLSGLSLSEGTLNPAFATGTVSYSSSVDNAVSSLIVKPIVSDSTGTIAVQVNSGGFMPVVSGEASGPLILSVGVNTVEVKVTAQDGTTTQSYTVTITRLSNNANLSELSLSSGTLSPGFTEGTVSYSASVGNAVSSLTLTPRVLDSAAKVEVQVNGGGFTLVTSGEASGPLSLNVGVNTIEVKVTAQDGTVKSYSIAVTRLNNNANLSGLSLSEGTLSPEFAVGTASYSAVVGNSVSSITLMTTADPTASIEVSINNAVYTPYTNGALSLVVGSNTIEVKVIAQDGTTKSYSIAVTRLSNNANLSELGLSNGTLSPWFAEGTVNYIASVGNAVSSLTVTPKVSDSAATVEVQVNGGGFTLVTSGEASGSLGLNVGVNTIEVKVTAQDGTVKSYSIVVTRLNNNANLGGLSLSEGELSPKFAEGTASYSAVVGNAVSSITLMTTADPTASIEVSVNNAVYSPYANGAAGGSLNLNVGVNTIDVKVTAQDNNTVKSYSIAITRSFNNDANLSGLNLSEGTLSPVFAEGTVSYSASVGNAVSSLTVTPKMSEDSAATVAVQVNGGGFTPVTSGEASGSLSLNVGMNTIDVKVTAQDNSTVKSYSIAVTRLNNNANLSGLSLSEGELSPKFAEGTASYSAVVGNAVSSITLMTTADPTASIEVSVNNAVYSPYANGTEGGSLNLNVGVNTIEVKVTAQDKTHRSYSIKITRLSNNSSLGDLRLSSSDNNSSFISLSPSFISTQANYQASVADSVYQVYVYATPKDAYSSITVSGATYSASASGGIPVRLSSDSATLITIEVTAQDRSKTETYTIKVLRATMQIEALRRELAALDSQQDGIGINEIMQWINNSKHDLTGDGKFDSKDVMLLLLQIDPMRH</sequence>
<dbReference type="SMART" id="SM00710">
    <property type="entry name" value="PbH1"/>
    <property type="match status" value="5"/>
</dbReference>
<dbReference type="InterPro" id="IPR026457">
    <property type="entry name" value="CSLREA_Nterm"/>
</dbReference>
<feature type="domain" description="Cadherin-like beta-sandwich-like" evidence="2">
    <location>
        <begin position="806"/>
        <end position="893"/>
    </location>
</feature>
<protein>
    <submittedName>
        <fullName evidence="3">CSLREA domain-containing protein</fullName>
    </submittedName>
</protein>
<keyword evidence="4" id="KW-1185">Reference proteome</keyword>